<gene>
    <name evidence="1" type="ORF">A2721_00240</name>
</gene>
<sequence length="283" mass="31767">MKLPEAISLKLFDRHGLPHAAWMTLNDEIQLTSKSETEKLVRALGLTGSHDRVVVKVDAAVSGKMKSGLMAIGPLDELGPKITEMFQRARKIDLEYEDYLVEEFIEHEREYFLAIKAVREGLQVYFSAKGGIDVEGDWGSVGSYLIPTERVLPMNWPTEELAGLIQPSSVLSFLEEALNLFVLEDATYLEINPLAQVEAGSKQVEAGKGQAMPLGIVMEVDEAAVFRHPEWEELRFKDQGLRQTAREKRVAQVDLEIRGSIKLVEVPRGSQFTVHRRNQLCPP</sequence>
<organism evidence="1 2">
    <name type="scientific">Candidatus Gottesmanbacteria bacterium RIFCSPHIGHO2_01_FULL_47_48</name>
    <dbReference type="NCBI Taxonomy" id="1798381"/>
    <lineage>
        <taxon>Bacteria</taxon>
        <taxon>Candidatus Gottesmaniibacteriota</taxon>
    </lineage>
</organism>
<accession>A0A1F6A3F2</accession>
<protein>
    <recommendedName>
        <fullName evidence="3">ATP-grasp fold succinyl-CoA synthetase-type domain-containing protein</fullName>
    </recommendedName>
</protein>
<dbReference type="AlphaFoldDB" id="A0A1F6A3F2"/>
<dbReference type="STRING" id="1798381.A2721_00240"/>
<dbReference type="Gene3D" id="3.30.470.110">
    <property type="match status" value="1"/>
</dbReference>
<evidence type="ECO:0000313" key="2">
    <source>
        <dbReference type="Proteomes" id="UP000177871"/>
    </source>
</evidence>
<evidence type="ECO:0008006" key="3">
    <source>
        <dbReference type="Google" id="ProtNLM"/>
    </source>
</evidence>
<name>A0A1F6A3F2_9BACT</name>
<dbReference type="Proteomes" id="UP000177871">
    <property type="component" value="Unassembled WGS sequence"/>
</dbReference>
<dbReference type="EMBL" id="MFJK01000008">
    <property type="protein sequence ID" value="OGG19248.1"/>
    <property type="molecule type" value="Genomic_DNA"/>
</dbReference>
<comment type="caution">
    <text evidence="1">The sequence shown here is derived from an EMBL/GenBank/DDBJ whole genome shotgun (WGS) entry which is preliminary data.</text>
</comment>
<reference evidence="1 2" key="1">
    <citation type="journal article" date="2016" name="Nat. Commun.">
        <title>Thousands of microbial genomes shed light on interconnected biogeochemical processes in an aquifer system.</title>
        <authorList>
            <person name="Anantharaman K."/>
            <person name="Brown C.T."/>
            <person name="Hug L.A."/>
            <person name="Sharon I."/>
            <person name="Castelle C.J."/>
            <person name="Probst A.J."/>
            <person name="Thomas B.C."/>
            <person name="Singh A."/>
            <person name="Wilkins M.J."/>
            <person name="Karaoz U."/>
            <person name="Brodie E.L."/>
            <person name="Williams K.H."/>
            <person name="Hubbard S.S."/>
            <person name="Banfield J.F."/>
        </authorList>
    </citation>
    <scope>NUCLEOTIDE SEQUENCE [LARGE SCALE GENOMIC DNA]</scope>
</reference>
<proteinExistence type="predicted"/>
<evidence type="ECO:0000313" key="1">
    <source>
        <dbReference type="EMBL" id="OGG19248.1"/>
    </source>
</evidence>
<dbReference type="SUPFAM" id="SSF56059">
    <property type="entry name" value="Glutathione synthetase ATP-binding domain-like"/>
    <property type="match status" value="1"/>
</dbReference>